<sequence>MTQKATASVLDAVLQGQRLSDAEARSLVDWGDVIHGVW</sequence>
<reference evidence="1 2" key="1">
    <citation type="journal article" date="2011" name="Stand. Genomic Sci.">
        <title>Non-contiguous finished genome sequence and contextual data of the filamentous soil bacterium Ktedonobacter racemifer type strain (SOSP1-21).</title>
        <authorList>
            <person name="Chang Y.J."/>
            <person name="Land M."/>
            <person name="Hauser L."/>
            <person name="Chertkov O."/>
            <person name="Del Rio T.G."/>
            <person name="Nolan M."/>
            <person name="Copeland A."/>
            <person name="Tice H."/>
            <person name="Cheng J.F."/>
            <person name="Lucas S."/>
            <person name="Han C."/>
            <person name="Goodwin L."/>
            <person name="Pitluck S."/>
            <person name="Ivanova N."/>
            <person name="Ovchinikova G."/>
            <person name="Pati A."/>
            <person name="Chen A."/>
            <person name="Palaniappan K."/>
            <person name="Mavromatis K."/>
            <person name="Liolios K."/>
            <person name="Brettin T."/>
            <person name="Fiebig A."/>
            <person name="Rohde M."/>
            <person name="Abt B."/>
            <person name="Goker M."/>
            <person name="Detter J.C."/>
            <person name="Woyke T."/>
            <person name="Bristow J."/>
            <person name="Eisen J.A."/>
            <person name="Markowitz V."/>
            <person name="Hugenholtz P."/>
            <person name="Kyrpides N.C."/>
            <person name="Klenk H.P."/>
            <person name="Lapidus A."/>
        </authorList>
    </citation>
    <scope>NUCLEOTIDE SEQUENCE [LARGE SCALE GENOMIC DNA]</scope>
    <source>
        <strain evidence="2">DSM 44963</strain>
    </source>
</reference>
<accession>D6U7V3</accession>
<keyword evidence="2" id="KW-1185">Reference proteome</keyword>
<comment type="caution">
    <text evidence="1">The sequence shown here is derived from an EMBL/GenBank/DDBJ whole genome shotgun (WGS) entry which is preliminary data.</text>
</comment>
<proteinExistence type="predicted"/>
<evidence type="ECO:0000313" key="2">
    <source>
        <dbReference type="Proteomes" id="UP000004508"/>
    </source>
</evidence>
<gene>
    <name evidence="1" type="ORF">Krac_0496</name>
</gene>
<name>D6U7V3_KTERA</name>
<dbReference type="EMBL" id="ADVG01000005">
    <property type="protein sequence ID" value="EFH79964.1"/>
    <property type="molecule type" value="Genomic_DNA"/>
</dbReference>
<dbReference type="STRING" id="485913.Krac_0496"/>
<evidence type="ECO:0000313" key="1">
    <source>
        <dbReference type="EMBL" id="EFH79964.1"/>
    </source>
</evidence>
<dbReference type="Proteomes" id="UP000004508">
    <property type="component" value="Unassembled WGS sequence"/>
</dbReference>
<organism evidence="1 2">
    <name type="scientific">Ktedonobacter racemifer DSM 44963</name>
    <dbReference type="NCBI Taxonomy" id="485913"/>
    <lineage>
        <taxon>Bacteria</taxon>
        <taxon>Bacillati</taxon>
        <taxon>Chloroflexota</taxon>
        <taxon>Ktedonobacteria</taxon>
        <taxon>Ktedonobacterales</taxon>
        <taxon>Ktedonobacteraceae</taxon>
        <taxon>Ktedonobacter</taxon>
    </lineage>
</organism>
<dbReference type="AlphaFoldDB" id="D6U7V3"/>
<protein>
    <submittedName>
        <fullName evidence="1">Uncharacterized protein</fullName>
    </submittedName>
</protein>
<dbReference type="InParanoid" id="D6U7V3"/>